<gene>
    <name evidence="6" type="primary">ELC1</name>
    <name evidence="6" type="ORF">C6P45_004974</name>
</gene>
<organism evidence="6 7">
    <name type="scientific">Maudiozyma exigua</name>
    <name type="common">Yeast</name>
    <name type="synonym">Kazachstania exigua</name>
    <dbReference type="NCBI Taxonomy" id="34358"/>
    <lineage>
        <taxon>Eukaryota</taxon>
        <taxon>Fungi</taxon>
        <taxon>Dikarya</taxon>
        <taxon>Ascomycota</taxon>
        <taxon>Saccharomycotina</taxon>
        <taxon>Saccharomycetes</taxon>
        <taxon>Saccharomycetales</taxon>
        <taxon>Saccharomycetaceae</taxon>
        <taxon>Maudiozyma</taxon>
    </lineage>
</organism>
<dbReference type="FunFam" id="3.30.710.10:FF:000035">
    <property type="entry name" value="Elongin C transcription elongation factor"/>
    <property type="match status" value="1"/>
</dbReference>
<evidence type="ECO:0000256" key="3">
    <source>
        <dbReference type="ARBA" id="ARBA00021347"/>
    </source>
</evidence>
<evidence type="ECO:0000256" key="2">
    <source>
        <dbReference type="ARBA" id="ARBA00009993"/>
    </source>
</evidence>
<dbReference type="Gene3D" id="3.30.710.10">
    <property type="entry name" value="Potassium Channel Kv1.1, Chain A"/>
    <property type="match status" value="1"/>
</dbReference>
<proteinExistence type="inferred from homology"/>
<dbReference type="OrthoDB" id="249087at2759"/>
<dbReference type="InterPro" id="IPR011333">
    <property type="entry name" value="SKP1/BTB/POZ_sf"/>
</dbReference>
<protein>
    <recommendedName>
        <fullName evidence="3">Elongin-C</fullName>
    </recommendedName>
</protein>
<dbReference type="SUPFAM" id="SSF54695">
    <property type="entry name" value="POZ domain"/>
    <property type="match status" value="1"/>
</dbReference>
<comment type="caution">
    <text evidence="6">The sequence shown here is derived from an EMBL/GenBank/DDBJ whole genome shotgun (WGS) entry which is preliminary data.</text>
</comment>
<dbReference type="InterPro" id="IPR001232">
    <property type="entry name" value="SKP1-like"/>
</dbReference>
<keyword evidence="4" id="KW-0539">Nucleus</keyword>
<sequence>MPPKKATKSNEKISQTQGDIVYLIGSDKVKHEISKENAMLSSTLKSILSGNFADNKDEIELLTMSGPVIEKIIEYMNFKGKILREGNGSAEYDQTLETFENFNIPTELSLDVLLAADYLNI</sequence>
<dbReference type="InterPro" id="IPR016073">
    <property type="entry name" value="Skp1_comp_POZ"/>
</dbReference>
<evidence type="ECO:0000259" key="5">
    <source>
        <dbReference type="Pfam" id="PF03931"/>
    </source>
</evidence>
<dbReference type="GO" id="GO:0006511">
    <property type="term" value="P:ubiquitin-dependent protein catabolic process"/>
    <property type="evidence" value="ECO:0007669"/>
    <property type="project" value="InterPro"/>
</dbReference>
<comment type="subcellular location">
    <subcellularLocation>
        <location evidence="1">Nucleus</location>
    </subcellularLocation>
</comment>
<evidence type="ECO:0000256" key="1">
    <source>
        <dbReference type="ARBA" id="ARBA00004123"/>
    </source>
</evidence>
<dbReference type="EMBL" id="PUHR01000078">
    <property type="protein sequence ID" value="KAG0668128.1"/>
    <property type="molecule type" value="Genomic_DNA"/>
</dbReference>
<dbReference type="PANTHER" id="PTHR20648">
    <property type="entry name" value="ELONGIN-C"/>
    <property type="match status" value="1"/>
</dbReference>
<dbReference type="InterPro" id="IPR039948">
    <property type="entry name" value="ELC1"/>
</dbReference>
<evidence type="ECO:0000313" key="6">
    <source>
        <dbReference type="EMBL" id="KAG0668128.1"/>
    </source>
</evidence>
<evidence type="ECO:0000256" key="4">
    <source>
        <dbReference type="ARBA" id="ARBA00023242"/>
    </source>
</evidence>
<accession>A0A9P6W9U0</accession>
<dbReference type="SMART" id="SM00512">
    <property type="entry name" value="Skp1"/>
    <property type="match status" value="1"/>
</dbReference>
<keyword evidence="7" id="KW-1185">Reference proteome</keyword>
<dbReference type="GO" id="GO:0005634">
    <property type="term" value="C:nucleus"/>
    <property type="evidence" value="ECO:0007669"/>
    <property type="project" value="UniProtKB-SubCell"/>
</dbReference>
<feature type="domain" description="SKP1 component POZ" evidence="5">
    <location>
        <begin position="21"/>
        <end position="78"/>
    </location>
</feature>
<name>A0A9P6W9U0_MAUEX</name>
<comment type="similarity">
    <text evidence="2">Belongs to the SKP1 family.</text>
</comment>
<dbReference type="AlphaFoldDB" id="A0A9P6W9U0"/>
<dbReference type="Pfam" id="PF03931">
    <property type="entry name" value="Skp1_POZ"/>
    <property type="match status" value="1"/>
</dbReference>
<dbReference type="Proteomes" id="UP000750334">
    <property type="component" value="Unassembled WGS sequence"/>
</dbReference>
<reference evidence="6 7" key="1">
    <citation type="submission" date="2020-11" db="EMBL/GenBank/DDBJ databases">
        <title>Kefir isolates.</title>
        <authorList>
            <person name="Marcisauskas S."/>
            <person name="Kim Y."/>
            <person name="Blasche S."/>
        </authorList>
    </citation>
    <scope>NUCLEOTIDE SEQUENCE [LARGE SCALE GENOMIC DNA]</scope>
    <source>
        <strain evidence="6 7">OG2</strain>
    </source>
</reference>
<evidence type="ECO:0000313" key="7">
    <source>
        <dbReference type="Proteomes" id="UP000750334"/>
    </source>
</evidence>